<evidence type="ECO:0000256" key="1">
    <source>
        <dbReference type="ARBA" id="ARBA00004685"/>
    </source>
</evidence>
<evidence type="ECO:0000313" key="5">
    <source>
        <dbReference type="Proteomes" id="UP001276659"/>
    </source>
</evidence>
<comment type="caution">
    <text evidence="4">The sequence shown here is derived from an EMBL/GenBank/DDBJ whole genome shotgun (WGS) entry which is preliminary data.</text>
</comment>
<protein>
    <recommendedName>
        <fullName evidence="6">Tat pathway signal sequence</fullName>
    </recommendedName>
</protein>
<comment type="pathway">
    <text evidence="1">Mycotoxin biosynthesis.</text>
</comment>
<dbReference type="PANTHER" id="PTHR33365">
    <property type="entry name" value="YALI0B05434P"/>
    <property type="match status" value="1"/>
</dbReference>
<feature type="transmembrane region" description="Helical" evidence="3">
    <location>
        <begin position="37"/>
        <end position="56"/>
    </location>
</feature>
<sequence>MAGTKYSKLETSFNGQKDFEYTPEVRRRRSPNLFNSLWFTTAVAFCVGILATFGVIRLRENIGKHDTDWLSKSLKCSTNLFDYEIHRKVIGPPGNVKVQFEYNDTYPGPPTVESEYAWLDLLPGKRVLMLTEEETLTDSRWSGHSPAQRLEHPHMTPHHNRHCLEYLRQSIICNADTNVEYRVVGESGVKETPGWDVKRCRDFDAARKWAQEWRAFDGKVPSRKQEITDPDILQGRVIEY</sequence>
<evidence type="ECO:0000256" key="3">
    <source>
        <dbReference type="SAM" id="Phobius"/>
    </source>
</evidence>
<evidence type="ECO:0008006" key="6">
    <source>
        <dbReference type="Google" id="ProtNLM"/>
    </source>
</evidence>
<organism evidence="4 5">
    <name type="scientific">Lepraria neglecta</name>
    <dbReference type="NCBI Taxonomy" id="209136"/>
    <lineage>
        <taxon>Eukaryota</taxon>
        <taxon>Fungi</taxon>
        <taxon>Dikarya</taxon>
        <taxon>Ascomycota</taxon>
        <taxon>Pezizomycotina</taxon>
        <taxon>Lecanoromycetes</taxon>
        <taxon>OSLEUM clade</taxon>
        <taxon>Lecanoromycetidae</taxon>
        <taxon>Lecanorales</taxon>
        <taxon>Lecanorineae</taxon>
        <taxon>Stereocaulaceae</taxon>
        <taxon>Lepraria</taxon>
    </lineage>
</organism>
<gene>
    <name evidence="4" type="ORF">OEA41_002102</name>
</gene>
<dbReference type="Proteomes" id="UP001276659">
    <property type="component" value="Unassembled WGS sequence"/>
</dbReference>
<accession>A0AAE0DM46</accession>
<dbReference type="GO" id="GO:0043386">
    <property type="term" value="P:mycotoxin biosynthetic process"/>
    <property type="evidence" value="ECO:0007669"/>
    <property type="project" value="InterPro"/>
</dbReference>
<dbReference type="Pfam" id="PF11807">
    <property type="entry name" value="UstYa"/>
    <property type="match status" value="1"/>
</dbReference>
<keyword evidence="3" id="KW-1133">Transmembrane helix</keyword>
<dbReference type="EMBL" id="JASNWA010000006">
    <property type="protein sequence ID" value="KAK3174856.1"/>
    <property type="molecule type" value="Genomic_DNA"/>
</dbReference>
<keyword evidence="5" id="KW-1185">Reference proteome</keyword>
<keyword evidence="3" id="KW-0472">Membrane</keyword>
<dbReference type="PANTHER" id="PTHR33365:SF4">
    <property type="entry name" value="CYCLOCHLOROTINE BIOSYNTHESIS PROTEIN O"/>
    <property type="match status" value="1"/>
</dbReference>
<proteinExistence type="inferred from homology"/>
<evidence type="ECO:0000313" key="4">
    <source>
        <dbReference type="EMBL" id="KAK3174856.1"/>
    </source>
</evidence>
<dbReference type="InterPro" id="IPR021765">
    <property type="entry name" value="UstYa-like"/>
</dbReference>
<dbReference type="AlphaFoldDB" id="A0AAE0DM46"/>
<keyword evidence="3" id="KW-0812">Transmembrane</keyword>
<name>A0AAE0DM46_9LECA</name>
<comment type="similarity">
    <text evidence="2">Belongs to the ustYa family.</text>
</comment>
<evidence type="ECO:0000256" key="2">
    <source>
        <dbReference type="ARBA" id="ARBA00035112"/>
    </source>
</evidence>
<reference evidence="4" key="1">
    <citation type="submission" date="2022-11" db="EMBL/GenBank/DDBJ databases">
        <title>Chromosomal genome sequence assembly and mating type (MAT) locus characterization of the leprose asexual lichenized fungus Lepraria neglecta (Nyl.) Erichsen.</title>
        <authorList>
            <person name="Allen J.L."/>
            <person name="Pfeffer B."/>
        </authorList>
    </citation>
    <scope>NUCLEOTIDE SEQUENCE</scope>
    <source>
        <strain evidence="4">Allen 5258</strain>
    </source>
</reference>